<dbReference type="InterPro" id="IPR056473">
    <property type="entry name" value="HEAT_Utp10/HEAT1"/>
</dbReference>
<name>A0A4T0FMH0_9BASI</name>
<protein>
    <recommendedName>
        <fullName evidence="3 8">U3 small nucleolar RNA-associated protein 10</fullName>
    </recommendedName>
</protein>
<organism evidence="11 12">
    <name type="scientific">Wallemia hederae</name>
    <dbReference type="NCBI Taxonomy" id="1540922"/>
    <lineage>
        <taxon>Eukaryota</taxon>
        <taxon>Fungi</taxon>
        <taxon>Dikarya</taxon>
        <taxon>Basidiomycota</taxon>
        <taxon>Wallemiomycotina</taxon>
        <taxon>Wallemiomycetes</taxon>
        <taxon>Wallemiales</taxon>
        <taxon>Wallemiaceae</taxon>
        <taxon>Wallemia</taxon>
    </lineage>
</organism>
<dbReference type="Pfam" id="PF12397">
    <property type="entry name" value="U3snoRNP10"/>
    <property type="match status" value="1"/>
</dbReference>
<evidence type="ECO:0000313" key="11">
    <source>
        <dbReference type="EMBL" id="TIA89581.1"/>
    </source>
</evidence>
<evidence type="ECO:0000256" key="5">
    <source>
        <dbReference type="ARBA" id="ARBA00022552"/>
    </source>
</evidence>
<keyword evidence="4 8" id="KW-0690">Ribosome biogenesis</keyword>
<dbReference type="OrthoDB" id="31183at2759"/>
<dbReference type="GO" id="GO:0030686">
    <property type="term" value="C:90S preribosome"/>
    <property type="evidence" value="ECO:0007669"/>
    <property type="project" value="TreeGrafter"/>
</dbReference>
<dbReference type="InterPro" id="IPR040191">
    <property type="entry name" value="UTP10"/>
</dbReference>
<dbReference type="InterPro" id="IPR012954">
    <property type="entry name" value="BP28_C_dom"/>
</dbReference>
<dbReference type="GO" id="GO:0030515">
    <property type="term" value="F:snoRNA binding"/>
    <property type="evidence" value="ECO:0007669"/>
    <property type="project" value="TreeGrafter"/>
</dbReference>
<evidence type="ECO:0000256" key="3">
    <source>
        <dbReference type="ARBA" id="ARBA00015399"/>
    </source>
</evidence>
<feature type="domain" description="BP28 C-terminal" evidence="10">
    <location>
        <begin position="1732"/>
        <end position="1881"/>
    </location>
</feature>
<evidence type="ECO:0000256" key="8">
    <source>
        <dbReference type="RuleBase" id="RU367065"/>
    </source>
</evidence>
<comment type="caution">
    <text evidence="11">The sequence shown here is derived from an EMBL/GenBank/DDBJ whole genome shotgun (WGS) entry which is preliminary data.</text>
</comment>
<dbReference type="SUPFAM" id="SSF48371">
    <property type="entry name" value="ARM repeat"/>
    <property type="match status" value="2"/>
</dbReference>
<dbReference type="PANTHER" id="PTHR13457:SF1">
    <property type="entry name" value="HEAT REPEAT-CONTAINING PROTEIN 1"/>
    <property type="match status" value="1"/>
</dbReference>
<comment type="function">
    <text evidence="8">Involved in nucleolar processing of pre-18S ribosomal RNA.</text>
</comment>
<evidence type="ECO:0000256" key="2">
    <source>
        <dbReference type="ARBA" id="ARBA00010559"/>
    </source>
</evidence>
<dbReference type="Pfam" id="PF23243">
    <property type="entry name" value="HEAT_HEATR1"/>
    <property type="match status" value="1"/>
</dbReference>
<evidence type="ECO:0000256" key="7">
    <source>
        <dbReference type="ARBA" id="ARBA00023274"/>
    </source>
</evidence>
<comment type="subcellular location">
    <subcellularLocation>
        <location evidence="1 8">Nucleus</location>
        <location evidence="1 8">Nucleolus</location>
    </subcellularLocation>
</comment>
<evidence type="ECO:0000313" key="12">
    <source>
        <dbReference type="Proteomes" id="UP000310189"/>
    </source>
</evidence>
<dbReference type="Proteomes" id="UP000310189">
    <property type="component" value="Unassembled WGS sequence"/>
</dbReference>
<dbReference type="GO" id="GO:0000462">
    <property type="term" value="P:maturation of SSU-rRNA from tricistronic rRNA transcript (SSU-rRNA, 5.8S rRNA, LSU-rRNA)"/>
    <property type="evidence" value="ECO:0007669"/>
    <property type="project" value="TreeGrafter"/>
</dbReference>
<dbReference type="EMBL" id="SPNW01000026">
    <property type="protein sequence ID" value="TIA89581.1"/>
    <property type="molecule type" value="Genomic_DNA"/>
</dbReference>
<evidence type="ECO:0000256" key="6">
    <source>
        <dbReference type="ARBA" id="ARBA00023242"/>
    </source>
</evidence>
<dbReference type="InterPro" id="IPR022125">
    <property type="entry name" value="U3snoRNP10_N"/>
</dbReference>
<dbReference type="GO" id="GO:0045943">
    <property type="term" value="P:positive regulation of transcription by RNA polymerase I"/>
    <property type="evidence" value="ECO:0007669"/>
    <property type="project" value="TreeGrafter"/>
</dbReference>
<gene>
    <name evidence="11" type="ORF">E3P99_02017</name>
</gene>
<dbReference type="PANTHER" id="PTHR13457">
    <property type="entry name" value="BAP28"/>
    <property type="match status" value="1"/>
</dbReference>
<sequence>MSSLQDQIAQLASHDAARINKPSKRDSYLFQPNQAAELDMGDIHLLAIGGFDQLKELDTSFQDFESSLFSDSLRDLDRTSLNQSQVDELNTTLNRFLIKLSPHLPTRAAAKVLEWLIRKFRVHEFNIDATLIAFLPYHDSTSFSKILQLLKLPPASSSNKYSFLLPVKKSQQALQRAILLKAIRSDHEVLKLVSQSLPSALEVVSTHRPLASFWTVTLLEYIQQAKKIDDGELTTLYASIRATLRNKSSKDAQYAARMVFVVLAQKMPLGDKLLTSLMVSMLKALKDDKKTDSEVDQILLTLFAITDAQGVQVAHEDYAKRVLSATDLGNRFLGYLDNYSVDKGITTLISTLMAKVEESEAAKSTIVTLLESPKLSKIVGQSICDVLVQHAQGEAYASLVSLAYQRWGETFDNSIQKHQVTLDDAQRKQLFTALTSANSHGMHATMDTGDKATTLFLSTNAADNTTRALAVTQLLDQIKSGQIDDKDFVHDTLTARLGDDVPSIITSLYTQPEIVLDHVSAEDIIAAIDHSMNEKRAPSEVVLAHIGFLTTHFARRHSTKLVLPVIWNQLLVNSKSVSVRKQIWQLIKDAKLKEGALKGVAEPVLKLLDGEESKSVNTVMAQSLAKNMLNDHDILFQLIKSDSPHNARMLALLTSAHLLRQLSGDAKLKLSASVLENTTRSTLENASVNETPVVGAEKVSSMLFKKPTSETTVHAVVALAVSDGISNITLPEVHWLSKASRDAHRFETEFCYAVYKLANAPNTLTSLATTLLRSLFTGLRESSLTFLASIYSDRSQSGHIRNASIKHTEAFLKVSAKPSGNDYQTILPSLLIGVQDPVRDVRTGACHCIKLLSRSNCKTDNIYAFDKIYGESSKHIQYLSPEEVQEYCKLLDSELDNFVNDSGYLATYHSAILGKSKGDKKISKKLRVSIVCYLFSHLVGWQSYEARRILMDSLADIWDSNRLLTLAPLIKTLLESQADEQLEGADVEHKDKVVEGVFLSFSRSASKSLLNDNVEIYTLFKNALQNVEYTPHVLRRLQSGVFDVLTENIKMEVSKQLMEIMEGSDVRLAQVTSEALKGIALDEVTYTALLRLTRTEFGGAGAEAEPPTSKRTRTEKTTNEPSHARLLTRLTSIFDWVGALPAELAPQPTAEALVTTFETLAQVTEIHATVAGSSDSSEVDYVEQMCLSQLRDWSESIEDWTNLSQAIRIDTVVNVIRVSKNPQTFQQALLLISTLAKLAPDNVLHNVMPIFTFMGANILQRDDSFSFNVVQKTIEGVVPVVVDSMKSQAKDQESLMKASKPFLMTFTDASNHIPKHRRLLLFSFLVEVLDPIKYLSTILMLLVDKAANKVVKSTGDRQAPIILPLGILTAFGPEEHLTALERIVSEVSAFNKRLSGAQKQSVFLERAVDEKTKDQNTLWRRQALALLFFVEQAFQISKIKSGVIKSIANDKVIENKLMSMINQLLLLGSEETGNEDIRRVAKSTLVEVLNVIPVASFAKIVQELLGSSNASVRLGALQVLSIRLKGVKDTHREQVSDAVIAAAQLALDLLKSDKAASTDKELALGALKTIADSAVSAELSILSKSVSSVLDFAAKSENPHAAFLLLESLTPKLQTRIIPQLKQIIDVSKQAVEHDRSGNSALNCIRSVVNNLPTFIGAYLQDVFGIVFNKSVIDKYTDEIQTLLNALSRKVPSKDLINVLKNEWEGVAKTASQDAVEAFLYLFKRGLHTADRSYIMDNHKKLFKMFLEVFEIRTVAKKQQIDVLLVEDAAIEAFTEMVVKINESTFRPIFKRLYDWAVIDLSEDAARKDAFDDRRITFYRIYNALLDSLKAIIAPYTAISYDHTLSILDESAAKLAVSSPSLWEAAVDMVGKSVKMDRGTFWTEERIVKVSDKLVAQIKLQPSMTKAGIRSNVSTTAIVEAANASRTDSTLRKINGGVLLNMRDDSASIKIVALETAQALWKAIPDRMIGFIAETVSSFITECLEDGDERVVSHAKKLLKQIEGETGESLESYLV</sequence>
<dbReference type="SMART" id="SM01036">
    <property type="entry name" value="BP28CT"/>
    <property type="match status" value="1"/>
</dbReference>
<evidence type="ECO:0000256" key="4">
    <source>
        <dbReference type="ARBA" id="ARBA00022517"/>
    </source>
</evidence>
<comment type="similarity">
    <text evidence="2 8">Belongs to the HEATR1/UTP10 family.</text>
</comment>
<keyword evidence="5 8" id="KW-0698">rRNA processing</keyword>
<dbReference type="Pfam" id="PF08146">
    <property type="entry name" value="BP28CT"/>
    <property type="match status" value="1"/>
</dbReference>
<evidence type="ECO:0000256" key="1">
    <source>
        <dbReference type="ARBA" id="ARBA00004604"/>
    </source>
</evidence>
<feature type="region of interest" description="Disordered" evidence="9">
    <location>
        <begin position="1099"/>
        <end position="1120"/>
    </location>
</feature>
<keyword evidence="7 8" id="KW-0687">Ribonucleoprotein</keyword>
<dbReference type="GO" id="GO:0032040">
    <property type="term" value="C:small-subunit processome"/>
    <property type="evidence" value="ECO:0007669"/>
    <property type="project" value="TreeGrafter"/>
</dbReference>
<reference evidence="11 12" key="1">
    <citation type="submission" date="2019-03" db="EMBL/GenBank/DDBJ databases">
        <title>Sequencing 23 genomes of Wallemia ichthyophaga.</title>
        <authorList>
            <person name="Gostincar C."/>
        </authorList>
    </citation>
    <scope>NUCLEOTIDE SEQUENCE [LARGE SCALE GENOMIC DNA]</scope>
    <source>
        <strain evidence="11 12">EXF-5753</strain>
    </source>
</reference>
<keyword evidence="6 8" id="KW-0539">Nucleus</keyword>
<accession>A0A4T0FMH0</accession>
<dbReference type="InterPro" id="IPR016024">
    <property type="entry name" value="ARM-type_fold"/>
</dbReference>
<dbReference type="GO" id="GO:0034455">
    <property type="term" value="C:t-UTP complex"/>
    <property type="evidence" value="ECO:0007669"/>
    <property type="project" value="TreeGrafter"/>
</dbReference>
<evidence type="ECO:0000256" key="9">
    <source>
        <dbReference type="SAM" id="MobiDB-lite"/>
    </source>
</evidence>
<proteinExistence type="inferred from homology"/>
<comment type="subunit">
    <text evidence="8">Component of the ribosomal small subunit (SSU) processome.</text>
</comment>
<evidence type="ECO:0000259" key="10">
    <source>
        <dbReference type="SMART" id="SM01036"/>
    </source>
</evidence>
<keyword evidence="12" id="KW-1185">Reference proteome</keyword>